<dbReference type="InterPro" id="IPR000711">
    <property type="entry name" value="ATPase_OSCP/dsu"/>
</dbReference>
<protein>
    <recommendedName>
        <fullName evidence="7">ATP synthase subunit delta</fullName>
    </recommendedName>
    <alternativeName>
        <fullName evidence="7">ATP synthase F(1) sector subunit delta</fullName>
    </alternativeName>
    <alternativeName>
        <fullName evidence="7">F-type ATPase subunit delta</fullName>
        <shortName evidence="7">F-ATPase subunit delta</shortName>
    </alternativeName>
</protein>
<accession>A0A0W1KL38</accession>
<dbReference type="RefSeq" id="WP_062613450.1">
    <property type="nucleotide sequence ID" value="NZ_CAUPHE010000030.1"/>
</dbReference>
<proteinExistence type="inferred from homology"/>
<dbReference type="GO" id="GO:0046933">
    <property type="term" value="F:proton-transporting ATP synthase activity, rotational mechanism"/>
    <property type="evidence" value="ECO:0007669"/>
    <property type="project" value="UniProtKB-UniRule"/>
</dbReference>
<name>A0A0W1KL38_9ACTO</name>
<dbReference type="NCBIfam" id="NF009967">
    <property type="entry name" value="PRK13430.1"/>
    <property type="match status" value="1"/>
</dbReference>
<dbReference type="EMBL" id="LNIZ01000003">
    <property type="protein sequence ID" value="KTF04365.1"/>
    <property type="molecule type" value="Genomic_DNA"/>
</dbReference>
<keyword evidence="2 7" id="KW-0813">Transport</keyword>
<organism evidence="8 9">
    <name type="scientific">Trueperella bernardiae</name>
    <dbReference type="NCBI Taxonomy" id="59561"/>
    <lineage>
        <taxon>Bacteria</taxon>
        <taxon>Bacillati</taxon>
        <taxon>Actinomycetota</taxon>
        <taxon>Actinomycetes</taxon>
        <taxon>Actinomycetales</taxon>
        <taxon>Actinomycetaceae</taxon>
        <taxon>Trueperella</taxon>
    </lineage>
</organism>
<evidence type="ECO:0000256" key="4">
    <source>
        <dbReference type="ARBA" id="ARBA00023065"/>
    </source>
</evidence>
<keyword evidence="9" id="KW-1185">Reference proteome</keyword>
<gene>
    <name evidence="7 8" type="primary">atpH</name>
    <name evidence="8" type="ORF">AQZ59_00887</name>
</gene>
<dbReference type="AlphaFoldDB" id="A0A0W1KL38"/>
<dbReference type="PRINTS" id="PR00125">
    <property type="entry name" value="ATPASEDELTA"/>
</dbReference>
<reference evidence="8 9" key="1">
    <citation type="submission" date="2015-11" db="EMBL/GenBank/DDBJ databases">
        <title>Draft Genome Sequence of the Type Strain Trueperella bernardiae LCDC 89-0504T, Isolated from Blood Culture.</title>
        <authorList>
            <person name="Bernier A.-M."/>
            <person name="Bernard K."/>
        </authorList>
    </citation>
    <scope>NUCLEOTIDE SEQUENCE [LARGE SCALE GENOMIC DNA]</scope>
    <source>
        <strain evidence="8 9">LCDC 89-0504</strain>
    </source>
</reference>
<dbReference type="Proteomes" id="UP000054404">
    <property type="component" value="Unassembled WGS sequence"/>
</dbReference>
<comment type="similarity">
    <text evidence="7">Belongs to the ATPase delta chain family.</text>
</comment>
<dbReference type="GO" id="GO:0045259">
    <property type="term" value="C:proton-transporting ATP synthase complex"/>
    <property type="evidence" value="ECO:0007669"/>
    <property type="project" value="UniProtKB-KW"/>
</dbReference>
<keyword evidence="4 7" id="KW-0406">Ion transport</keyword>
<evidence type="ECO:0000256" key="1">
    <source>
        <dbReference type="ARBA" id="ARBA00004370"/>
    </source>
</evidence>
<evidence type="ECO:0000313" key="8">
    <source>
        <dbReference type="EMBL" id="KTF04365.1"/>
    </source>
</evidence>
<comment type="function">
    <text evidence="7">F(1)F(0) ATP synthase produces ATP from ADP in the presence of a proton or sodium gradient. F-type ATPases consist of two structural domains, F(1) containing the extramembraneous catalytic core and F(0) containing the membrane proton channel, linked together by a central stalk and a peripheral stalk. During catalysis, ATP synthesis in the catalytic domain of F(1) is coupled via a rotary mechanism of the central stalk subunits to proton translocation.</text>
</comment>
<evidence type="ECO:0000256" key="2">
    <source>
        <dbReference type="ARBA" id="ARBA00022448"/>
    </source>
</evidence>
<dbReference type="GO" id="GO:0005886">
    <property type="term" value="C:plasma membrane"/>
    <property type="evidence" value="ECO:0007669"/>
    <property type="project" value="UniProtKB-SubCell"/>
</dbReference>
<comment type="function">
    <text evidence="7">This protein is part of the stalk that links CF(0) to CF(1). It either transmits conformational changes from CF(0) to CF(1) or is implicated in proton conduction.</text>
</comment>
<dbReference type="PATRIC" id="fig|59561.3.peg.879"/>
<comment type="caution">
    <text evidence="8">The sequence shown here is derived from an EMBL/GenBank/DDBJ whole genome shotgun (WGS) entry which is preliminary data.</text>
</comment>
<evidence type="ECO:0000256" key="5">
    <source>
        <dbReference type="ARBA" id="ARBA00023136"/>
    </source>
</evidence>
<keyword evidence="7" id="KW-0139">CF(1)</keyword>
<keyword evidence="3 7" id="KW-0375">Hydrogen ion transport</keyword>
<dbReference type="STRING" id="59561.AQZ59_00887"/>
<dbReference type="NCBIfam" id="TIGR01145">
    <property type="entry name" value="ATP_synt_delta"/>
    <property type="match status" value="1"/>
</dbReference>
<dbReference type="Pfam" id="PF00213">
    <property type="entry name" value="OSCP"/>
    <property type="match status" value="1"/>
</dbReference>
<dbReference type="HAMAP" id="MF_01416">
    <property type="entry name" value="ATP_synth_delta_bact"/>
    <property type="match status" value="1"/>
</dbReference>
<keyword evidence="5 7" id="KW-0472">Membrane</keyword>
<evidence type="ECO:0000256" key="7">
    <source>
        <dbReference type="HAMAP-Rule" id="MF_01416"/>
    </source>
</evidence>
<keyword evidence="6 7" id="KW-0066">ATP synthesis</keyword>
<comment type="subcellular location">
    <subcellularLocation>
        <location evidence="7">Cell membrane</location>
        <topology evidence="7">Peripheral membrane protein</topology>
    </subcellularLocation>
    <subcellularLocation>
        <location evidence="1">Membrane</location>
    </subcellularLocation>
</comment>
<evidence type="ECO:0000313" key="9">
    <source>
        <dbReference type="Proteomes" id="UP000054404"/>
    </source>
</evidence>
<dbReference type="OrthoDB" id="5242917at2"/>
<evidence type="ECO:0000256" key="6">
    <source>
        <dbReference type="ARBA" id="ARBA00023310"/>
    </source>
</evidence>
<sequence>MRAASQGALDRARERWEPFVATQVGKEIELALQMFSIVDVIKVSTALTNALEGGSRDAQARAKLARDVFGGRVSDGVAELVEGLVREEWSQRDDLQRAIEALGVDTILLGARREGVLSTVEEELYQTMRLYSDNRDLRLAFTTPNLSPEARHRFAEQLFHNLQPWTVALIRRSIAREHHTIPGLLRRYTFAAARLDEHMVAAVTSALPLTREQEERLARILSAKYGTPVKIHVSIDTEVIGGLRIYVGDDIIDGTIASRLDSVRGAFTN</sequence>
<evidence type="ECO:0000256" key="3">
    <source>
        <dbReference type="ARBA" id="ARBA00022781"/>
    </source>
</evidence>
<dbReference type="PANTHER" id="PTHR11910">
    <property type="entry name" value="ATP SYNTHASE DELTA CHAIN"/>
    <property type="match status" value="1"/>
</dbReference>
<keyword evidence="7" id="KW-1003">Cell membrane</keyword>